<dbReference type="KEGG" id="agm:DCE93_05740"/>
<dbReference type="GO" id="GO:0016787">
    <property type="term" value="F:hydrolase activity"/>
    <property type="evidence" value="ECO:0007669"/>
    <property type="project" value="UniProtKB-KW"/>
</dbReference>
<sequence length="271" mass="29348">MLRRATYRRAMQLAVHESGRGARTAILIHGIMSDSRAWHRVTAELEGQGFRVLAVDLAGHGRSPRATAYSPAAWASDVVETLAPLLDSPPDVVMGHSLGGLVASLVADRLAPRAAIYIDPAFSFPKGLRGWAFKAFFAMAPRPRRSALVRMNPKWSAVDVDIELATLRDWDKRTILGFSDTRPLVPPARLVAPTLVVLAEKSLLITANVARQLRGQGMTVATVRGTGHTVFRDDHAGFMDAVLGWLRDLAPAASERAPVAVRSASYVRSAS</sequence>
<evidence type="ECO:0000313" key="2">
    <source>
        <dbReference type="EMBL" id="AWB95220.1"/>
    </source>
</evidence>
<dbReference type="Proteomes" id="UP000244729">
    <property type="component" value="Chromosome"/>
</dbReference>
<dbReference type="PANTHER" id="PTHR43194:SF2">
    <property type="entry name" value="PEROXISOMAL MEMBRANE PROTEIN LPX1"/>
    <property type="match status" value="1"/>
</dbReference>
<dbReference type="InterPro" id="IPR050228">
    <property type="entry name" value="Carboxylesterase_BioH"/>
</dbReference>
<gene>
    <name evidence="2" type="ORF">DCE93_05740</name>
</gene>
<dbReference type="Gene3D" id="3.40.50.1820">
    <property type="entry name" value="alpha/beta hydrolase"/>
    <property type="match status" value="1"/>
</dbReference>
<keyword evidence="3" id="KW-1185">Reference proteome</keyword>
<accession>A0A2S0WV94</accession>
<evidence type="ECO:0000313" key="3">
    <source>
        <dbReference type="Proteomes" id="UP000244729"/>
    </source>
</evidence>
<reference evidence="2 3" key="1">
    <citation type="submission" date="2018-04" db="EMBL/GenBank/DDBJ databases">
        <authorList>
            <person name="Li J."/>
        </authorList>
    </citation>
    <scope>NUCLEOTIDE SEQUENCE [LARGE SCALE GENOMIC DNA]</scope>
    <source>
        <strain evidence="3">30A</strain>
    </source>
</reference>
<dbReference type="EMBL" id="CP028913">
    <property type="protein sequence ID" value="AWB95220.1"/>
    <property type="molecule type" value="Genomic_DNA"/>
</dbReference>
<dbReference type="PANTHER" id="PTHR43194">
    <property type="entry name" value="HYDROLASE ALPHA/BETA FOLD FAMILY"/>
    <property type="match status" value="1"/>
</dbReference>
<keyword evidence="2" id="KW-0378">Hydrolase</keyword>
<organism evidence="2 3">
    <name type="scientific">Agromyces badenianii</name>
    <dbReference type="NCBI Taxonomy" id="2080742"/>
    <lineage>
        <taxon>Bacteria</taxon>
        <taxon>Bacillati</taxon>
        <taxon>Actinomycetota</taxon>
        <taxon>Actinomycetes</taxon>
        <taxon>Micrococcales</taxon>
        <taxon>Microbacteriaceae</taxon>
        <taxon>Agromyces</taxon>
    </lineage>
</organism>
<dbReference type="Pfam" id="PF12697">
    <property type="entry name" value="Abhydrolase_6"/>
    <property type="match status" value="1"/>
</dbReference>
<protein>
    <submittedName>
        <fullName evidence="2">Alpha/beta hydrolase</fullName>
    </submittedName>
</protein>
<name>A0A2S0WV94_9MICO</name>
<dbReference type="AlphaFoldDB" id="A0A2S0WV94"/>
<dbReference type="InterPro" id="IPR029058">
    <property type="entry name" value="AB_hydrolase_fold"/>
</dbReference>
<proteinExistence type="predicted"/>
<evidence type="ECO:0000259" key="1">
    <source>
        <dbReference type="Pfam" id="PF12697"/>
    </source>
</evidence>
<dbReference type="InterPro" id="IPR000073">
    <property type="entry name" value="AB_hydrolase_1"/>
</dbReference>
<feature type="domain" description="AB hydrolase-1" evidence="1">
    <location>
        <begin position="26"/>
        <end position="240"/>
    </location>
</feature>
<dbReference type="SUPFAM" id="SSF53474">
    <property type="entry name" value="alpha/beta-Hydrolases"/>
    <property type="match status" value="1"/>
</dbReference>